<evidence type="ECO:0000256" key="10">
    <source>
        <dbReference type="SAM" id="SignalP"/>
    </source>
</evidence>
<proteinExistence type="inferred from homology"/>
<keyword evidence="6 10" id="KW-0732">Signal</keyword>
<evidence type="ECO:0000256" key="9">
    <source>
        <dbReference type="PROSITE-ProRule" id="PRU01356"/>
    </source>
</evidence>
<dbReference type="Proteomes" id="UP000799424">
    <property type="component" value="Unassembled WGS sequence"/>
</dbReference>
<dbReference type="Pfam" id="PF05730">
    <property type="entry name" value="CFEM"/>
    <property type="match status" value="1"/>
</dbReference>
<evidence type="ECO:0000256" key="7">
    <source>
        <dbReference type="ARBA" id="ARBA00023157"/>
    </source>
</evidence>
<dbReference type="AlphaFoldDB" id="A0A6A6ZVC7"/>
<comment type="caution">
    <text evidence="9">Lacks conserved residue(s) required for the propagation of feature annotation.</text>
</comment>
<dbReference type="GO" id="GO:0005576">
    <property type="term" value="C:extracellular region"/>
    <property type="evidence" value="ECO:0007669"/>
    <property type="project" value="UniProtKB-SubCell"/>
</dbReference>
<reference evidence="12" key="1">
    <citation type="journal article" date="2020" name="Stud. Mycol.">
        <title>101 Dothideomycetes genomes: a test case for predicting lifestyles and emergence of pathogens.</title>
        <authorList>
            <person name="Haridas S."/>
            <person name="Albert R."/>
            <person name="Binder M."/>
            <person name="Bloem J."/>
            <person name="Labutti K."/>
            <person name="Salamov A."/>
            <person name="Andreopoulos B."/>
            <person name="Baker S."/>
            <person name="Barry K."/>
            <person name="Bills G."/>
            <person name="Bluhm B."/>
            <person name="Cannon C."/>
            <person name="Castanera R."/>
            <person name="Culley D."/>
            <person name="Daum C."/>
            <person name="Ezra D."/>
            <person name="Gonzalez J."/>
            <person name="Henrissat B."/>
            <person name="Kuo A."/>
            <person name="Liang C."/>
            <person name="Lipzen A."/>
            <person name="Lutzoni F."/>
            <person name="Magnuson J."/>
            <person name="Mondo S."/>
            <person name="Nolan M."/>
            <person name="Ohm R."/>
            <person name="Pangilinan J."/>
            <person name="Park H.-J."/>
            <person name="Ramirez L."/>
            <person name="Alfaro M."/>
            <person name="Sun H."/>
            <person name="Tritt A."/>
            <person name="Yoshinaga Y."/>
            <person name="Zwiers L.-H."/>
            <person name="Turgeon B."/>
            <person name="Goodwin S."/>
            <person name="Spatafora J."/>
            <person name="Crous P."/>
            <person name="Grigoriev I."/>
        </authorList>
    </citation>
    <scope>NUCLEOTIDE SEQUENCE</scope>
    <source>
        <strain evidence="12">CBS 113818</strain>
    </source>
</reference>
<comment type="subcellular location">
    <subcellularLocation>
        <location evidence="1">Membrane</location>
        <topology evidence="1">Lipid-anchor</topology>
        <topology evidence="1">GPI-anchor</topology>
    </subcellularLocation>
    <subcellularLocation>
        <location evidence="2">Secreted</location>
    </subcellularLocation>
</comment>
<keyword evidence="13" id="KW-1185">Reference proteome</keyword>
<keyword evidence="7" id="KW-1015">Disulfide bond</keyword>
<organism evidence="12 13">
    <name type="scientific">Ophiobolus disseminans</name>
    <dbReference type="NCBI Taxonomy" id="1469910"/>
    <lineage>
        <taxon>Eukaryota</taxon>
        <taxon>Fungi</taxon>
        <taxon>Dikarya</taxon>
        <taxon>Ascomycota</taxon>
        <taxon>Pezizomycotina</taxon>
        <taxon>Dothideomycetes</taxon>
        <taxon>Pleosporomycetidae</taxon>
        <taxon>Pleosporales</taxon>
        <taxon>Pleosporineae</taxon>
        <taxon>Phaeosphaeriaceae</taxon>
        <taxon>Ophiobolus</taxon>
    </lineage>
</organism>
<evidence type="ECO:0000256" key="1">
    <source>
        <dbReference type="ARBA" id="ARBA00004589"/>
    </source>
</evidence>
<evidence type="ECO:0000256" key="4">
    <source>
        <dbReference type="ARBA" id="ARBA00022525"/>
    </source>
</evidence>
<feature type="binding site" description="axial binding residue" evidence="9">
    <location>
        <position position="63"/>
    </location>
    <ligand>
        <name>heme</name>
        <dbReference type="ChEBI" id="CHEBI:30413"/>
    </ligand>
    <ligandPart>
        <name>Fe</name>
        <dbReference type="ChEBI" id="CHEBI:18248"/>
    </ligandPart>
</feature>
<protein>
    <recommendedName>
        <fullName evidence="11">CFEM domain-containing protein</fullName>
    </recommendedName>
</protein>
<evidence type="ECO:0000256" key="6">
    <source>
        <dbReference type="ARBA" id="ARBA00022729"/>
    </source>
</evidence>
<keyword evidence="5" id="KW-0472">Membrane</keyword>
<gene>
    <name evidence="12" type="ORF">CC86DRAFT_326873</name>
</gene>
<evidence type="ECO:0000313" key="12">
    <source>
        <dbReference type="EMBL" id="KAF2824285.1"/>
    </source>
</evidence>
<keyword evidence="5" id="KW-0325">Glycoprotein</keyword>
<dbReference type="EMBL" id="MU006230">
    <property type="protein sequence ID" value="KAF2824285.1"/>
    <property type="molecule type" value="Genomic_DNA"/>
</dbReference>
<dbReference type="InterPro" id="IPR008427">
    <property type="entry name" value="Extracellular_membr_CFEM_dom"/>
</dbReference>
<keyword evidence="9" id="KW-0479">Metal-binding</keyword>
<feature type="signal peptide" evidence="10">
    <location>
        <begin position="1"/>
        <end position="19"/>
    </location>
</feature>
<comment type="similarity">
    <text evidence="3">Belongs to the RBT5 family.</text>
</comment>
<keyword evidence="4" id="KW-0964">Secreted</keyword>
<keyword evidence="9" id="KW-0349">Heme</keyword>
<dbReference type="OrthoDB" id="3785142at2759"/>
<dbReference type="PROSITE" id="PS52012">
    <property type="entry name" value="CFEM"/>
    <property type="match status" value="1"/>
</dbReference>
<dbReference type="GO" id="GO:0046872">
    <property type="term" value="F:metal ion binding"/>
    <property type="evidence" value="ECO:0007669"/>
    <property type="project" value="UniProtKB-UniRule"/>
</dbReference>
<evidence type="ECO:0000256" key="3">
    <source>
        <dbReference type="ARBA" id="ARBA00010031"/>
    </source>
</evidence>
<evidence type="ECO:0000256" key="8">
    <source>
        <dbReference type="ARBA" id="ARBA00023288"/>
    </source>
</evidence>
<evidence type="ECO:0000256" key="2">
    <source>
        <dbReference type="ARBA" id="ARBA00004613"/>
    </source>
</evidence>
<sequence length="100" mass="10154">MKVALSLVAIAFGAGAALATPVSARSALVKRYDIAADVAAVGQCPLDCWTEAAGNVDCDPEADDACLCGTFFDEVSSCAGSTCNIGENLAALDFMEQACN</sequence>
<evidence type="ECO:0000256" key="5">
    <source>
        <dbReference type="ARBA" id="ARBA00022622"/>
    </source>
</evidence>
<evidence type="ECO:0000259" key="11">
    <source>
        <dbReference type="PROSITE" id="PS52012"/>
    </source>
</evidence>
<accession>A0A6A6ZVC7</accession>
<keyword evidence="8" id="KW-0449">Lipoprotein</keyword>
<name>A0A6A6ZVC7_9PLEO</name>
<feature type="domain" description="CFEM" evidence="11">
    <location>
        <begin position="10"/>
        <end position="100"/>
    </location>
</feature>
<keyword evidence="5" id="KW-0336">GPI-anchor</keyword>
<evidence type="ECO:0000313" key="13">
    <source>
        <dbReference type="Proteomes" id="UP000799424"/>
    </source>
</evidence>
<dbReference type="GO" id="GO:0098552">
    <property type="term" value="C:side of membrane"/>
    <property type="evidence" value="ECO:0007669"/>
    <property type="project" value="UniProtKB-KW"/>
</dbReference>
<keyword evidence="9" id="KW-0408">Iron</keyword>
<feature type="chain" id="PRO_5025454144" description="CFEM domain-containing protein" evidence="10">
    <location>
        <begin position="20"/>
        <end position="100"/>
    </location>
</feature>